<organism evidence="1 2">
    <name type="scientific">Actinokineospora globicatena</name>
    <dbReference type="NCBI Taxonomy" id="103729"/>
    <lineage>
        <taxon>Bacteria</taxon>
        <taxon>Bacillati</taxon>
        <taxon>Actinomycetota</taxon>
        <taxon>Actinomycetes</taxon>
        <taxon>Pseudonocardiales</taxon>
        <taxon>Pseudonocardiaceae</taxon>
        <taxon>Actinokineospora</taxon>
    </lineage>
</organism>
<proteinExistence type="predicted"/>
<evidence type="ECO:0000313" key="2">
    <source>
        <dbReference type="Proteomes" id="UP001165042"/>
    </source>
</evidence>
<dbReference type="Proteomes" id="UP001165042">
    <property type="component" value="Unassembled WGS sequence"/>
</dbReference>
<protein>
    <submittedName>
        <fullName evidence="1">Uncharacterized protein</fullName>
    </submittedName>
</protein>
<dbReference type="AlphaFoldDB" id="A0A9W6QPU5"/>
<sequence>MPSHTVDVVLVHWANTSRAARQSADVLLAEHHDQDAARRWAARTLAEYPGCLVAAARHDGGLTAVARHHSGRPLWMELTGPVDPDLASAAAIALGEVIA</sequence>
<keyword evidence="2" id="KW-1185">Reference proteome</keyword>
<accession>A0A9W6QPU5</accession>
<name>A0A9W6QPU5_9PSEU</name>
<evidence type="ECO:0000313" key="1">
    <source>
        <dbReference type="EMBL" id="GLW92424.1"/>
    </source>
</evidence>
<reference evidence="1" key="1">
    <citation type="submission" date="2023-02" db="EMBL/GenBank/DDBJ databases">
        <title>Actinokineospora globicatena NBRC 15670.</title>
        <authorList>
            <person name="Ichikawa N."/>
            <person name="Sato H."/>
            <person name="Tonouchi N."/>
        </authorList>
    </citation>
    <scope>NUCLEOTIDE SEQUENCE</scope>
    <source>
        <strain evidence="1">NBRC 15670</strain>
    </source>
</reference>
<dbReference type="EMBL" id="BSSD01000004">
    <property type="protein sequence ID" value="GLW92424.1"/>
    <property type="molecule type" value="Genomic_DNA"/>
</dbReference>
<gene>
    <name evidence="1" type="ORF">Aglo03_32400</name>
</gene>
<dbReference type="RefSeq" id="WP_285611006.1">
    <property type="nucleotide sequence ID" value="NZ_BSSD01000004.1"/>
</dbReference>
<comment type="caution">
    <text evidence="1">The sequence shown here is derived from an EMBL/GenBank/DDBJ whole genome shotgun (WGS) entry which is preliminary data.</text>
</comment>